<dbReference type="PANTHER" id="PTHR24282:SF255">
    <property type="entry name" value="CYTOCHROME P450 72A11-RELATED"/>
    <property type="match status" value="1"/>
</dbReference>
<dbReference type="PRINTS" id="PR00385">
    <property type="entry name" value="P450"/>
</dbReference>
<gene>
    <name evidence="14" type="ORF">Cgig2_010156</name>
</gene>
<dbReference type="GO" id="GO:0005506">
    <property type="term" value="F:iron ion binding"/>
    <property type="evidence" value="ECO:0007669"/>
    <property type="project" value="InterPro"/>
</dbReference>
<evidence type="ECO:0000256" key="11">
    <source>
        <dbReference type="PIRSR" id="PIRSR602401-1"/>
    </source>
</evidence>
<dbReference type="OrthoDB" id="1470350at2759"/>
<dbReference type="Gene3D" id="1.10.630.10">
    <property type="entry name" value="Cytochrome P450"/>
    <property type="match status" value="1"/>
</dbReference>
<keyword evidence="7 12" id="KW-0560">Oxidoreductase</keyword>
<evidence type="ECO:0000256" key="7">
    <source>
        <dbReference type="ARBA" id="ARBA00023002"/>
    </source>
</evidence>
<dbReference type="PROSITE" id="PS00086">
    <property type="entry name" value="CYTOCHROME_P450"/>
    <property type="match status" value="1"/>
</dbReference>
<evidence type="ECO:0000256" key="10">
    <source>
        <dbReference type="ARBA" id="ARBA00023136"/>
    </source>
</evidence>
<evidence type="ECO:0000256" key="13">
    <source>
        <dbReference type="SAM" id="Phobius"/>
    </source>
</evidence>
<dbReference type="InterPro" id="IPR050665">
    <property type="entry name" value="Cytochrome_P450_Monooxygen"/>
</dbReference>
<keyword evidence="9 12" id="KW-0503">Monooxygenase</keyword>
<comment type="caution">
    <text evidence="14">The sequence shown here is derived from an EMBL/GenBank/DDBJ whole genome shotgun (WGS) entry which is preliminary data.</text>
</comment>
<dbReference type="GO" id="GO:0016020">
    <property type="term" value="C:membrane"/>
    <property type="evidence" value="ECO:0007669"/>
    <property type="project" value="UniProtKB-SubCell"/>
</dbReference>
<comment type="subcellular location">
    <subcellularLocation>
        <location evidence="1">Membrane</location>
    </subcellularLocation>
</comment>
<dbReference type="AlphaFoldDB" id="A0A9Q1KFF8"/>
<keyword evidence="4 13" id="KW-0812">Transmembrane</keyword>
<reference evidence="14" key="1">
    <citation type="submission" date="2022-04" db="EMBL/GenBank/DDBJ databases">
        <title>Carnegiea gigantea Genome sequencing and assembly v2.</title>
        <authorList>
            <person name="Copetti D."/>
            <person name="Sanderson M.J."/>
            <person name="Burquez A."/>
            <person name="Wojciechowski M.F."/>
        </authorList>
    </citation>
    <scope>NUCLEOTIDE SEQUENCE</scope>
    <source>
        <strain evidence="14">SGP5-SGP5p</strain>
        <tissue evidence="14">Aerial part</tissue>
    </source>
</reference>
<evidence type="ECO:0000256" key="12">
    <source>
        <dbReference type="RuleBase" id="RU000461"/>
    </source>
</evidence>
<evidence type="ECO:0000313" key="15">
    <source>
        <dbReference type="Proteomes" id="UP001153076"/>
    </source>
</evidence>
<name>A0A9Q1KFF8_9CARY</name>
<evidence type="ECO:0000256" key="2">
    <source>
        <dbReference type="ARBA" id="ARBA00010617"/>
    </source>
</evidence>
<evidence type="ECO:0000256" key="8">
    <source>
        <dbReference type="ARBA" id="ARBA00023004"/>
    </source>
</evidence>
<dbReference type="PRINTS" id="PR00463">
    <property type="entry name" value="EP450I"/>
</dbReference>
<dbReference type="EMBL" id="JAKOGI010000123">
    <property type="protein sequence ID" value="KAJ8443261.1"/>
    <property type="molecule type" value="Genomic_DNA"/>
</dbReference>
<keyword evidence="6 13" id="KW-1133">Transmembrane helix</keyword>
<dbReference type="GO" id="GO:0004497">
    <property type="term" value="F:monooxygenase activity"/>
    <property type="evidence" value="ECO:0007669"/>
    <property type="project" value="UniProtKB-KW"/>
</dbReference>
<dbReference type="GO" id="GO:0016705">
    <property type="term" value="F:oxidoreductase activity, acting on paired donors, with incorporation or reduction of molecular oxygen"/>
    <property type="evidence" value="ECO:0007669"/>
    <property type="project" value="InterPro"/>
</dbReference>
<comment type="similarity">
    <text evidence="2 12">Belongs to the cytochrome P450 family.</text>
</comment>
<dbReference type="InterPro" id="IPR002401">
    <property type="entry name" value="Cyt_P450_E_grp-I"/>
</dbReference>
<dbReference type="InterPro" id="IPR001128">
    <property type="entry name" value="Cyt_P450"/>
</dbReference>
<evidence type="ECO:0000256" key="1">
    <source>
        <dbReference type="ARBA" id="ARBA00004370"/>
    </source>
</evidence>
<organism evidence="14 15">
    <name type="scientific">Carnegiea gigantea</name>
    <dbReference type="NCBI Taxonomy" id="171969"/>
    <lineage>
        <taxon>Eukaryota</taxon>
        <taxon>Viridiplantae</taxon>
        <taxon>Streptophyta</taxon>
        <taxon>Embryophyta</taxon>
        <taxon>Tracheophyta</taxon>
        <taxon>Spermatophyta</taxon>
        <taxon>Magnoliopsida</taxon>
        <taxon>eudicotyledons</taxon>
        <taxon>Gunneridae</taxon>
        <taxon>Pentapetalae</taxon>
        <taxon>Caryophyllales</taxon>
        <taxon>Cactineae</taxon>
        <taxon>Cactaceae</taxon>
        <taxon>Cactoideae</taxon>
        <taxon>Echinocereeae</taxon>
        <taxon>Carnegiea</taxon>
    </lineage>
</organism>
<evidence type="ECO:0000256" key="6">
    <source>
        <dbReference type="ARBA" id="ARBA00022989"/>
    </source>
</evidence>
<dbReference type="PANTHER" id="PTHR24282">
    <property type="entry name" value="CYTOCHROME P450 FAMILY MEMBER"/>
    <property type="match status" value="1"/>
</dbReference>
<keyword evidence="8 11" id="KW-0408">Iron</keyword>
<dbReference type="GO" id="GO:0020037">
    <property type="term" value="F:heme binding"/>
    <property type="evidence" value="ECO:0007669"/>
    <property type="project" value="InterPro"/>
</dbReference>
<evidence type="ECO:0000313" key="14">
    <source>
        <dbReference type="EMBL" id="KAJ8443261.1"/>
    </source>
</evidence>
<keyword evidence="15" id="KW-1185">Reference proteome</keyword>
<accession>A0A9Q1KFF8</accession>
<dbReference type="InterPro" id="IPR017972">
    <property type="entry name" value="Cyt_P450_CS"/>
</dbReference>
<feature type="binding site" description="axial binding residue" evidence="11">
    <location>
        <position position="467"/>
    </location>
    <ligand>
        <name>heme</name>
        <dbReference type="ChEBI" id="CHEBI:30413"/>
    </ligand>
    <ligandPart>
        <name>Fe</name>
        <dbReference type="ChEBI" id="CHEBI:18248"/>
    </ligandPart>
</feature>
<feature type="transmembrane region" description="Helical" evidence="13">
    <location>
        <begin position="12"/>
        <end position="32"/>
    </location>
</feature>
<dbReference type="SUPFAM" id="SSF48264">
    <property type="entry name" value="Cytochrome P450"/>
    <property type="match status" value="1"/>
</dbReference>
<evidence type="ECO:0000256" key="4">
    <source>
        <dbReference type="ARBA" id="ARBA00022692"/>
    </source>
</evidence>
<sequence length="519" mass="58989">MESQHSVCGLCLAVGIAILSLVLWKGLNLLWITPRKIERRLREQGFKGNSYKLLLGDALQFSKLLNEAMARPIGLSDDTLPRVVPFVVRILQEHGNNSFGWLGTTPWLIVINPDKMKEMLTRHEDFQKPNRPFTKLLMVGLFGYEGEKWAKHRKIINPAFHLEKLKNVLPLTHVSCQKMTESWEQLLSKDGSCELDVWPHLENLTCDVISRGAFGSSYEGGQKIFHLQKEYIDLLKELTRANYIPGLRFLPTKANRRAKAISKEVEALLMGIIEKRKLELEAGGSNKVDLLGILLESNLKEIQEQGNEKAKGLTTEEVVQECKLFYLAGAETTSSMLGWTLVLLSKHQDWQERARTEIMQVFGKEQNPSFDGLNQLKVVGMILNEALRLYTPAYILLRRVFRDVKLRDWLLPAGTELIIPLSILNQDSEIWGKDSKEFNPERFSQGVSKAMKKQGLFIPFSFGPRVCIGQNFALLEAKMALTMILQRFSLHLSPTYVHAPYSSLTIKPQHGVNLILCKV</sequence>
<evidence type="ECO:0008006" key="16">
    <source>
        <dbReference type="Google" id="ProtNLM"/>
    </source>
</evidence>
<keyword evidence="10 13" id="KW-0472">Membrane</keyword>
<evidence type="ECO:0000256" key="3">
    <source>
        <dbReference type="ARBA" id="ARBA00022617"/>
    </source>
</evidence>
<keyword evidence="3 11" id="KW-0349">Heme</keyword>
<comment type="cofactor">
    <cofactor evidence="11">
        <name>heme</name>
        <dbReference type="ChEBI" id="CHEBI:30413"/>
    </cofactor>
</comment>
<evidence type="ECO:0000256" key="9">
    <source>
        <dbReference type="ARBA" id="ARBA00023033"/>
    </source>
</evidence>
<dbReference type="Proteomes" id="UP001153076">
    <property type="component" value="Unassembled WGS sequence"/>
</dbReference>
<keyword evidence="5 11" id="KW-0479">Metal-binding</keyword>
<evidence type="ECO:0000256" key="5">
    <source>
        <dbReference type="ARBA" id="ARBA00022723"/>
    </source>
</evidence>
<dbReference type="InterPro" id="IPR036396">
    <property type="entry name" value="Cyt_P450_sf"/>
</dbReference>
<dbReference type="Pfam" id="PF00067">
    <property type="entry name" value="p450"/>
    <property type="match status" value="1"/>
</dbReference>
<proteinExistence type="inferred from homology"/>
<protein>
    <recommendedName>
        <fullName evidence="16">Cytochrome P450</fullName>
    </recommendedName>
</protein>